<feature type="chain" id="PRO_5022840344" evidence="1">
    <location>
        <begin position="25"/>
        <end position="90"/>
    </location>
</feature>
<dbReference type="AlphaFoldDB" id="A0A5B7FUP7"/>
<dbReference type="EMBL" id="VSRR010009399">
    <property type="protein sequence ID" value="MPC50282.1"/>
    <property type="molecule type" value="Genomic_DNA"/>
</dbReference>
<name>A0A5B7FUP7_PORTR</name>
<evidence type="ECO:0000256" key="1">
    <source>
        <dbReference type="SAM" id="SignalP"/>
    </source>
</evidence>
<evidence type="ECO:0000313" key="2">
    <source>
        <dbReference type="EMBL" id="MPC50282.1"/>
    </source>
</evidence>
<keyword evidence="3" id="KW-1185">Reference proteome</keyword>
<protein>
    <submittedName>
        <fullName evidence="2">Uncharacterized protein</fullName>
    </submittedName>
</protein>
<keyword evidence="1" id="KW-0732">Signal</keyword>
<accession>A0A5B7FUP7</accession>
<organism evidence="2 3">
    <name type="scientific">Portunus trituberculatus</name>
    <name type="common">Swimming crab</name>
    <name type="synonym">Neptunus trituberculatus</name>
    <dbReference type="NCBI Taxonomy" id="210409"/>
    <lineage>
        <taxon>Eukaryota</taxon>
        <taxon>Metazoa</taxon>
        <taxon>Ecdysozoa</taxon>
        <taxon>Arthropoda</taxon>
        <taxon>Crustacea</taxon>
        <taxon>Multicrustacea</taxon>
        <taxon>Malacostraca</taxon>
        <taxon>Eumalacostraca</taxon>
        <taxon>Eucarida</taxon>
        <taxon>Decapoda</taxon>
        <taxon>Pleocyemata</taxon>
        <taxon>Brachyura</taxon>
        <taxon>Eubrachyura</taxon>
        <taxon>Portunoidea</taxon>
        <taxon>Portunidae</taxon>
        <taxon>Portuninae</taxon>
        <taxon>Portunus</taxon>
    </lineage>
</organism>
<evidence type="ECO:0000313" key="3">
    <source>
        <dbReference type="Proteomes" id="UP000324222"/>
    </source>
</evidence>
<feature type="signal peptide" evidence="1">
    <location>
        <begin position="1"/>
        <end position="24"/>
    </location>
</feature>
<comment type="caution">
    <text evidence="2">The sequence shown here is derived from an EMBL/GenBank/DDBJ whole genome shotgun (WGS) entry which is preliminary data.</text>
</comment>
<gene>
    <name evidence="2" type="ORF">E2C01_044106</name>
</gene>
<dbReference type="Proteomes" id="UP000324222">
    <property type="component" value="Unassembled WGS sequence"/>
</dbReference>
<reference evidence="2 3" key="1">
    <citation type="submission" date="2019-05" db="EMBL/GenBank/DDBJ databases">
        <title>Another draft genome of Portunus trituberculatus and its Hox gene families provides insights of decapod evolution.</title>
        <authorList>
            <person name="Jeong J.-H."/>
            <person name="Song I."/>
            <person name="Kim S."/>
            <person name="Choi T."/>
            <person name="Kim D."/>
            <person name="Ryu S."/>
            <person name="Kim W."/>
        </authorList>
    </citation>
    <scope>NUCLEOTIDE SEQUENCE [LARGE SCALE GENOMIC DNA]</scope>
    <source>
        <tissue evidence="2">Muscle</tissue>
    </source>
</reference>
<sequence>MCFPKPILHLHLSYPLLLWFHALKDKDNGNTCSLPTQLDWMKHSRQLQKVAELGDKLSTLLSLTVLFTRDTPSHRYSLVSLLDVNPRLSQ</sequence>
<proteinExistence type="predicted"/>